<proteinExistence type="predicted"/>
<evidence type="ECO:0000256" key="1">
    <source>
        <dbReference type="SAM" id="Phobius"/>
    </source>
</evidence>
<sequence length="161" mass="17515">MNEGMPKRIKVVLAISVLLNVFLLGAIGGGGYRWYAAERTAAVQPRGLRFAADGLDAGQRRQFLQGLRAARRAVAPEVDAAREGRHQVEQLLRQPQFEREALVAALARTREADAAVRSRIEQSVVDFAATLSPAERQQLADALVQRGPLRTAPAQPRTAAP</sequence>
<keyword evidence="1" id="KW-0812">Transmembrane</keyword>
<dbReference type="RefSeq" id="WP_276266437.1">
    <property type="nucleotide sequence ID" value="NZ_JARJLM010000382.1"/>
</dbReference>
<dbReference type="EMBL" id="JARJLM010000382">
    <property type="protein sequence ID" value="MDF3835734.1"/>
    <property type="molecule type" value="Genomic_DNA"/>
</dbReference>
<name>A0ABT6ATD9_9BURK</name>
<dbReference type="InterPro" id="IPR025961">
    <property type="entry name" value="Metal_resist"/>
</dbReference>
<keyword evidence="1" id="KW-1133">Transmembrane helix</keyword>
<reference evidence="2 3" key="1">
    <citation type="submission" date="2023-03" db="EMBL/GenBank/DDBJ databases">
        <title>Draft assemblies of triclosan tolerant bacteria isolated from returned activated sludge.</title>
        <authorList>
            <person name="Van Hamelsveld S."/>
        </authorList>
    </citation>
    <scope>NUCLEOTIDE SEQUENCE [LARGE SCALE GENOMIC DNA]</scope>
    <source>
        <strain evidence="2 3">GW210010_S58</strain>
    </source>
</reference>
<organism evidence="2 3">
    <name type="scientific">Cupriavidus basilensis</name>
    <dbReference type="NCBI Taxonomy" id="68895"/>
    <lineage>
        <taxon>Bacteria</taxon>
        <taxon>Pseudomonadati</taxon>
        <taxon>Pseudomonadota</taxon>
        <taxon>Betaproteobacteria</taxon>
        <taxon>Burkholderiales</taxon>
        <taxon>Burkholderiaceae</taxon>
        <taxon>Cupriavidus</taxon>
    </lineage>
</organism>
<accession>A0ABT6ATD9</accession>
<evidence type="ECO:0000313" key="2">
    <source>
        <dbReference type="EMBL" id="MDF3835734.1"/>
    </source>
</evidence>
<dbReference type="Pfam" id="PF13801">
    <property type="entry name" value="Metal_resist"/>
    <property type="match status" value="1"/>
</dbReference>
<keyword evidence="3" id="KW-1185">Reference proteome</keyword>
<dbReference type="Proteomes" id="UP001216674">
    <property type="component" value="Unassembled WGS sequence"/>
</dbReference>
<evidence type="ECO:0000313" key="3">
    <source>
        <dbReference type="Proteomes" id="UP001216674"/>
    </source>
</evidence>
<comment type="caution">
    <text evidence="2">The sequence shown here is derived from an EMBL/GenBank/DDBJ whole genome shotgun (WGS) entry which is preliminary data.</text>
</comment>
<protein>
    <submittedName>
        <fullName evidence="2">Periplasmic heavy metal sensor</fullName>
    </submittedName>
</protein>
<gene>
    <name evidence="2" type="ORF">P3W85_22695</name>
</gene>
<feature type="transmembrane region" description="Helical" evidence="1">
    <location>
        <begin position="12"/>
        <end position="35"/>
    </location>
</feature>
<keyword evidence="1" id="KW-0472">Membrane</keyword>